<comment type="caution">
    <text evidence="2">The sequence shown here is derived from an EMBL/GenBank/DDBJ whole genome shotgun (WGS) entry which is preliminary data.</text>
</comment>
<sequence>MVKVTSLMCVFVFVLSGCVSSSDLEKRAAIQAKAGDYYASIGQPQAAAQSHQAAKDNRKDAIKGGPLLVELFELFFGDDK</sequence>
<keyword evidence="3" id="KW-1185">Reference proteome</keyword>
<dbReference type="EMBL" id="BNAH01000007">
    <property type="protein sequence ID" value="GHE91017.1"/>
    <property type="molecule type" value="Genomic_DNA"/>
</dbReference>
<feature type="chain" id="PRO_5046141161" description="Lipoprotein" evidence="1">
    <location>
        <begin position="22"/>
        <end position="80"/>
    </location>
</feature>
<evidence type="ECO:0008006" key="4">
    <source>
        <dbReference type="Google" id="ProtNLM"/>
    </source>
</evidence>
<dbReference type="RefSeq" id="WP_189378183.1">
    <property type="nucleotide sequence ID" value="NZ_BNAH01000007.1"/>
</dbReference>
<evidence type="ECO:0000256" key="1">
    <source>
        <dbReference type="SAM" id="SignalP"/>
    </source>
</evidence>
<protein>
    <recommendedName>
        <fullName evidence="4">Lipoprotein</fullName>
    </recommendedName>
</protein>
<evidence type="ECO:0000313" key="3">
    <source>
        <dbReference type="Proteomes" id="UP000626370"/>
    </source>
</evidence>
<gene>
    <name evidence="2" type="ORF">GCM10011501_20560</name>
</gene>
<accession>A0ABQ3ITU0</accession>
<keyword evidence="1" id="KW-0732">Signal</keyword>
<dbReference type="Proteomes" id="UP000626370">
    <property type="component" value="Unassembled WGS sequence"/>
</dbReference>
<name>A0ABQ3ITU0_9GAMM</name>
<evidence type="ECO:0000313" key="2">
    <source>
        <dbReference type="EMBL" id="GHE91017.1"/>
    </source>
</evidence>
<reference evidence="3" key="1">
    <citation type="journal article" date="2019" name="Int. J. Syst. Evol. Microbiol.">
        <title>The Global Catalogue of Microorganisms (GCM) 10K type strain sequencing project: providing services to taxonomists for standard genome sequencing and annotation.</title>
        <authorList>
            <consortium name="The Broad Institute Genomics Platform"/>
            <consortium name="The Broad Institute Genome Sequencing Center for Infectious Disease"/>
            <person name="Wu L."/>
            <person name="Ma J."/>
        </authorList>
    </citation>
    <scope>NUCLEOTIDE SEQUENCE [LARGE SCALE GENOMIC DNA]</scope>
    <source>
        <strain evidence="3">CGMCC 1.15922</strain>
    </source>
</reference>
<organism evidence="2 3">
    <name type="scientific">Thalassotalea profundi</name>
    <dbReference type="NCBI Taxonomy" id="2036687"/>
    <lineage>
        <taxon>Bacteria</taxon>
        <taxon>Pseudomonadati</taxon>
        <taxon>Pseudomonadota</taxon>
        <taxon>Gammaproteobacteria</taxon>
        <taxon>Alteromonadales</taxon>
        <taxon>Colwelliaceae</taxon>
        <taxon>Thalassotalea</taxon>
    </lineage>
</organism>
<dbReference type="PROSITE" id="PS51257">
    <property type="entry name" value="PROKAR_LIPOPROTEIN"/>
    <property type="match status" value="1"/>
</dbReference>
<feature type="signal peptide" evidence="1">
    <location>
        <begin position="1"/>
        <end position="21"/>
    </location>
</feature>
<proteinExistence type="predicted"/>